<dbReference type="PANTHER" id="PTHR32191">
    <property type="entry name" value="TETRASPANIN-8-RELATED"/>
    <property type="match status" value="1"/>
</dbReference>
<gene>
    <name evidence="8" type="primary">LOC110797491</name>
</gene>
<name>A0A9R0K5B1_SPIOL</name>
<comment type="subcellular location">
    <subcellularLocation>
        <location evidence="1">Membrane</location>
        <topology evidence="1">Multi-pass membrane protein</topology>
    </subcellularLocation>
</comment>
<dbReference type="Pfam" id="PF00335">
    <property type="entry name" value="Tetraspanin"/>
    <property type="match status" value="1"/>
</dbReference>
<keyword evidence="5 6" id="KW-0472">Membrane</keyword>
<keyword evidence="7" id="KW-1185">Reference proteome</keyword>
<evidence type="ECO:0000256" key="4">
    <source>
        <dbReference type="ARBA" id="ARBA00022989"/>
    </source>
</evidence>
<evidence type="ECO:0000256" key="1">
    <source>
        <dbReference type="ARBA" id="ARBA00004141"/>
    </source>
</evidence>
<proteinExistence type="inferred from homology"/>
<keyword evidence="4 6" id="KW-1133">Transmembrane helix</keyword>
<organism evidence="7 8">
    <name type="scientific">Spinacia oleracea</name>
    <name type="common">Spinach</name>
    <dbReference type="NCBI Taxonomy" id="3562"/>
    <lineage>
        <taxon>Eukaryota</taxon>
        <taxon>Viridiplantae</taxon>
        <taxon>Streptophyta</taxon>
        <taxon>Embryophyta</taxon>
        <taxon>Tracheophyta</taxon>
        <taxon>Spermatophyta</taxon>
        <taxon>Magnoliopsida</taxon>
        <taxon>eudicotyledons</taxon>
        <taxon>Gunneridae</taxon>
        <taxon>Pentapetalae</taxon>
        <taxon>Caryophyllales</taxon>
        <taxon>Chenopodiaceae</taxon>
        <taxon>Chenopodioideae</taxon>
        <taxon>Anserineae</taxon>
        <taxon>Spinacia</taxon>
    </lineage>
</organism>
<reference evidence="8" key="2">
    <citation type="submission" date="2025-08" db="UniProtKB">
        <authorList>
            <consortium name="RefSeq"/>
        </authorList>
    </citation>
    <scope>IDENTIFICATION</scope>
    <source>
        <tissue evidence="8">Leaf</tissue>
    </source>
</reference>
<keyword evidence="3 6" id="KW-0812">Transmembrane</keyword>
<dbReference type="Proteomes" id="UP000813463">
    <property type="component" value="Chromosome 6"/>
</dbReference>
<dbReference type="InterPro" id="IPR044991">
    <property type="entry name" value="TET_plant"/>
</dbReference>
<evidence type="ECO:0000256" key="3">
    <source>
        <dbReference type="ARBA" id="ARBA00022692"/>
    </source>
</evidence>
<reference evidence="7" key="1">
    <citation type="journal article" date="2021" name="Nat. Commun.">
        <title>Genomic analyses provide insights into spinach domestication and the genetic basis of agronomic traits.</title>
        <authorList>
            <person name="Cai X."/>
            <person name="Sun X."/>
            <person name="Xu C."/>
            <person name="Sun H."/>
            <person name="Wang X."/>
            <person name="Ge C."/>
            <person name="Zhang Z."/>
            <person name="Wang Q."/>
            <person name="Fei Z."/>
            <person name="Jiao C."/>
            <person name="Wang Q."/>
        </authorList>
    </citation>
    <scope>NUCLEOTIDE SEQUENCE [LARGE SCALE GENOMIC DNA]</scope>
    <source>
        <strain evidence="7">cv. Varoflay</strain>
    </source>
</reference>
<dbReference type="GO" id="GO:0005886">
    <property type="term" value="C:plasma membrane"/>
    <property type="evidence" value="ECO:0000318"/>
    <property type="project" value="GO_Central"/>
</dbReference>
<dbReference type="GeneID" id="110797491"/>
<evidence type="ECO:0000313" key="7">
    <source>
        <dbReference type="Proteomes" id="UP000813463"/>
    </source>
</evidence>
<sequence length="255" mass="28768">MNEKKLAACFMLLEYATIGVVLTVGSRLLDGMSSRCFGFRFLGVTLVVIGVTLLIMVYIACATIDLAPGLALAKSLCCSVPLLVVLVTLGIFALKVSSKGGGKSLPGRSYDEYHVESYSKWMYNKVNDTYNWERYYKKVLVKHHVCKKFDTLDEFHKRKLSHFEACCCKPPEDCNFNYTSPTIWVKQENGNYTNNDCNRWDNVPTTLCFNCQSCKAAFLQDLKSNWFQAGVILVLLAAKQLLLVTCFLCKLCHDK</sequence>
<dbReference type="RefSeq" id="XP_021858293.1">
    <property type="nucleotide sequence ID" value="XM_022002601.1"/>
</dbReference>
<evidence type="ECO:0000256" key="5">
    <source>
        <dbReference type="ARBA" id="ARBA00023136"/>
    </source>
</evidence>
<feature type="transmembrane region" description="Helical" evidence="6">
    <location>
        <begin position="41"/>
        <end position="64"/>
    </location>
</feature>
<protein>
    <submittedName>
        <fullName evidence="8">Tetraspanin-7-like</fullName>
    </submittedName>
</protein>
<feature type="transmembrane region" description="Helical" evidence="6">
    <location>
        <begin position="7"/>
        <end position="29"/>
    </location>
</feature>
<dbReference type="KEGG" id="soe:110797491"/>
<evidence type="ECO:0000313" key="8">
    <source>
        <dbReference type="RefSeq" id="XP_021858293.1"/>
    </source>
</evidence>
<evidence type="ECO:0000256" key="2">
    <source>
        <dbReference type="ARBA" id="ARBA00006840"/>
    </source>
</evidence>
<dbReference type="OrthoDB" id="1712715at2759"/>
<evidence type="ECO:0000256" key="6">
    <source>
        <dbReference type="SAM" id="Phobius"/>
    </source>
</evidence>
<comment type="similarity">
    <text evidence="2">Belongs to the tetraspanin (TM4SF) family.</text>
</comment>
<dbReference type="InterPro" id="IPR018499">
    <property type="entry name" value="Tetraspanin/Peripherin"/>
</dbReference>
<dbReference type="GO" id="GO:0009734">
    <property type="term" value="P:auxin-activated signaling pathway"/>
    <property type="evidence" value="ECO:0007669"/>
    <property type="project" value="InterPro"/>
</dbReference>
<feature type="transmembrane region" description="Helical" evidence="6">
    <location>
        <begin position="226"/>
        <end position="249"/>
    </location>
</feature>
<dbReference type="AlphaFoldDB" id="A0A9R0K5B1"/>
<dbReference type="GO" id="GO:0009506">
    <property type="term" value="C:plasmodesma"/>
    <property type="evidence" value="ECO:0000318"/>
    <property type="project" value="GO_Central"/>
</dbReference>
<feature type="transmembrane region" description="Helical" evidence="6">
    <location>
        <begin position="76"/>
        <end position="94"/>
    </location>
</feature>
<accession>A0A9R0K5B1</accession>